<dbReference type="GO" id="GO:0000455">
    <property type="term" value="P:enzyme-directed rRNA pseudouridine synthesis"/>
    <property type="evidence" value="ECO:0007669"/>
    <property type="project" value="TreeGrafter"/>
</dbReference>
<dbReference type="CDD" id="cd02869">
    <property type="entry name" value="PseudoU_synth_RluA_like"/>
    <property type="match status" value="1"/>
</dbReference>
<feature type="active site" evidence="3">
    <location>
        <position position="135"/>
    </location>
</feature>
<comment type="catalytic activity">
    <reaction evidence="1 4">
        <text>a uridine in RNA = a pseudouridine in RNA</text>
        <dbReference type="Rhea" id="RHEA:48348"/>
        <dbReference type="Rhea" id="RHEA-COMP:12068"/>
        <dbReference type="Rhea" id="RHEA-COMP:12069"/>
        <dbReference type="ChEBI" id="CHEBI:65314"/>
        <dbReference type="ChEBI" id="CHEBI:65315"/>
    </reaction>
</comment>
<dbReference type="EMBL" id="DXFP01000006">
    <property type="protein sequence ID" value="HIX01209.1"/>
    <property type="molecule type" value="Genomic_DNA"/>
</dbReference>
<dbReference type="InterPro" id="IPR006225">
    <property type="entry name" value="PsdUridine_synth_RluC/D"/>
</dbReference>
<feature type="domain" description="Pseudouridine synthase RsuA/RluA-like" evidence="5">
    <location>
        <begin position="87"/>
        <end position="237"/>
    </location>
</feature>
<dbReference type="PANTHER" id="PTHR21600:SF35">
    <property type="entry name" value="PSEUDOURIDINE SYNTHASE"/>
    <property type="match status" value="1"/>
</dbReference>
<dbReference type="InterPro" id="IPR006224">
    <property type="entry name" value="PsdUridine_synth_RluA-like_CS"/>
</dbReference>
<dbReference type="EC" id="5.4.99.-" evidence="4"/>
<dbReference type="SUPFAM" id="SSF55120">
    <property type="entry name" value="Pseudouridine synthase"/>
    <property type="match status" value="1"/>
</dbReference>
<accession>A0A9D2A934</accession>
<dbReference type="GO" id="GO:0009982">
    <property type="term" value="F:pseudouridine synthase activity"/>
    <property type="evidence" value="ECO:0007669"/>
    <property type="project" value="InterPro"/>
</dbReference>
<dbReference type="NCBIfam" id="TIGR00005">
    <property type="entry name" value="rluA_subfam"/>
    <property type="match status" value="1"/>
</dbReference>
<evidence type="ECO:0000256" key="3">
    <source>
        <dbReference type="PIRSR" id="PIRSR606225-1"/>
    </source>
</evidence>
<comment type="function">
    <text evidence="4">Responsible for synthesis of pseudouridine from uracil.</text>
</comment>
<dbReference type="InterPro" id="IPR006145">
    <property type="entry name" value="PsdUridine_synth_RsuA/RluA"/>
</dbReference>
<dbReference type="InterPro" id="IPR050188">
    <property type="entry name" value="RluA_PseudoU_synthase"/>
</dbReference>
<dbReference type="GO" id="GO:0003723">
    <property type="term" value="F:RNA binding"/>
    <property type="evidence" value="ECO:0007669"/>
    <property type="project" value="InterPro"/>
</dbReference>
<dbReference type="PANTHER" id="PTHR21600">
    <property type="entry name" value="MITOCHONDRIAL RNA PSEUDOURIDINE SYNTHASE"/>
    <property type="match status" value="1"/>
</dbReference>
<name>A0A9D2A934_9LACO</name>
<evidence type="ECO:0000313" key="6">
    <source>
        <dbReference type="EMBL" id="HIX01209.1"/>
    </source>
</evidence>
<evidence type="ECO:0000259" key="5">
    <source>
        <dbReference type="Pfam" id="PF00849"/>
    </source>
</evidence>
<evidence type="ECO:0000256" key="4">
    <source>
        <dbReference type="RuleBase" id="RU362028"/>
    </source>
</evidence>
<dbReference type="Pfam" id="PF00849">
    <property type="entry name" value="PseudoU_synth_2"/>
    <property type="match status" value="1"/>
</dbReference>
<organism evidence="6 7">
    <name type="scientific">Candidatus Ligilactobacillus excrementigallinarum</name>
    <dbReference type="NCBI Taxonomy" id="2838641"/>
    <lineage>
        <taxon>Bacteria</taxon>
        <taxon>Bacillati</taxon>
        <taxon>Bacillota</taxon>
        <taxon>Bacilli</taxon>
        <taxon>Lactobacillales</taxon>
        <taxon>Lactobacillaceae</taxon>
        <taxon>Ligilactobacillus</taxon>
    </lineage>
</organism>
<reference evidence="6" key="1">
    <citation type="journal article" date="2021" name="PeerJ">
        <title>Extensive microbial diversity within the chicken gut microbiome revealed by metagenomics and culture.</title>
        <authorList>
            <person name="Gilroy R."/>
            <person name="Ravi A."/>
            <person name="Getino M."/>
            <person name="Pursley I."/>
            <person name="Horton D.L."/>
            <person name="Alikhan N.F."/>
            <person name="Baker D."/>
            <person name="Gharbi K."/>
            <person name="Hall N."/>
            <person name="Watson M."/>
            <person name="Adriaenssens E.M."/>
            <person name="Foster-Nyarko E."/>
            <person name="Jarju S."/>
            <person name="Secka A."/>
            <person name="Antonio M."/>
            <person name="Oren A."/>
            <person name="Chaudhuri R.R."/>
            <person name="La Ragione R."/>
            <person name="Hildebrand F."/>
            <person name="Pallen M.J."/>
        </authorList>
    </citation>
    <scope>NUCLEOTIDE SEQUENCE</scope>
    <source>
        <strain evidence="6">6627</strain>
    </source>
</reference>
<reference evidence="6" key="2">
    <citation type="submission" date="2021-04" db="EMBL/GenBank/DDBJ databases">
        <authorList>
            <person name="Gilroy R."/>
        </authorList>
    </citation>
    <scope>NUCLEOTIDE SEQUENCE</scope>
    <source>
        <strain evidence="6">6627</strain>
    </source>
</reference>
<dbReference type="AlphaFoldDB" id="A0A9D2A934"/>
<dbReference type="Proteomes" id="UP000823963">
    <property type="component" value="Unassembled WGS sequence"/>
</dbReference>
<comment type="similarity">
    <text evidence="2 4">Belongs to the pseudouridine synthase RluA family.</text>
</comment>
<comment type="caution">
    <text evidence="6">The sequence shown here is derived from an EMBL/GenBank/DDBJ whole genome shotgun (WGS) entry which is preliminary data.</text>
</comment>
<keyword evidence="4" id="KW-0413">Isomerase</keyword>
<dbReference type="PROSITE" id="PS01129">
    <property type="entry name" value="PSI_RLU"/>
    <property type="match status" value="1"/>
</dbReference>
<dbReference type="Gene3D" id="3.30.2350.10">
    <property type="entry name" value="Pseudouridine synthase"/>
    <property type="match status" value="1"/>
</dbReference>
<gene>
    <name evidence="6" type="ORF">H9861_00430</name>
</gene>
<evidence type="ECO:0000256" key="1">
    <source>
        <dbReference type="ARBA" id="ARBA00000073"/>
    </source>
</evidence>
<dbReference type="InterPro" id="IPR020103">
    <property type="entry name" value="PsdUridine_synth_cat_dom_sf"/>
</dbReference>
<dbReference type="GO" id="GO:0140098">
    <property type="term" value="F:catalytic activity, acting on RNA"/>
    <property type="evidence" value="ECO:0007669"/>
    <property type="project" value="UniProtKB-ARBA"/>
</dbReference>
<evidence type="ECO:0000313" key="7">
    <source>
        <dbReference type="Proteomes" id="UP000823963"/>
    </source>
</evidence>
<sequence length="297" mass="34493">MKFNWQYQGEEPIKLKTFIKNQGLSRHLMAKVRHQGGKVLINGTENRKVDCILPGTVVSVCMPPEKNRKRELIPSYVPIDILYEDRDYLILNKPAHVNSIPSIPQPRDSMVNRVYGYYQLRGYYDIIPHIITRLDRDTSGVVLFAKHRYAAAMLTDQMQKHQIKKTYTAFLSGSLLQDHFVIDQPIGRVENSLIKRRVVSTGKEAQTEYFVKRRMSSYTICDVRLHTGRTHQIRVHSNFIGHPLVADTLYGGKINLPLQRQGLHCREIKFYHPFKQQVVKFSVDLPADMQDFENTKQ</sequence>
<evidence type="ECO:0000256" key="2">
    <source>
        <dbReference type="ARBA" id="ARBA00010876"/>
    </source>
</evidence>
<protein>
    <recommendedName>
        <fullName evidence="4">Pseudouridine synthase</fullName>
        <ecNumber evidence="4">5.4.99.-</ecNumber>
    </recommendedName>
</protein>
<proteinExistence type="inferred from homology"/>